<evidence type="ECO:0000313" key="4">
    <source>
        <dbReference type="Proteomes" id="UP000479526"/>
    </source>
</evidence>
<feature type="signal peptide" evidence="2">
    <location>
        <begin position="1"/>
        <end position="29"/>
    </location>
</feature>
<feature type="compositionally biased region" description="Basic residues" evidence="1">
    <location>
        <begin position="66"/>
        <end position="109"/>
    </location>
</feature>
<dbReference type="RefSeq" id="WP_161481130.1">
    <property type="nucleotide sequence ID" value="NZ_WXEW01000005.1"/>
</dbReference>
<protein>
    <submittedName>
        <fullName evidence="3">Uncharacterized protein</fullName>
    </submittedName>
</protein>
<accession>A0A7C9J9U0</accession>
<feature type="region of interest" description="Disordered" evidence="1">
    <location>
        <begin position="27"/>
        <end position="118"/>
    </location>
</feature>
<dbReference type="EMBL" id="WXEW01000005">
    <property type="protein sequence ID" value="NAS23928.1"/>
    <property type="molecule type" value="Genomic_DNA"/>
</dbReference>
<evidence type="ECO:0000256" key="2">
    <source>
        <dbReference type="SAM" id="SignalP"/>
    </source>
</evidence>
<proteinExistence type="predicted"/>
<comment type="caution">
    <text evidence="3">The sequence shown here is derived from an EMBL/GenBank/DDBJ whole genome shotgun (WGS) entry which is preliminary data.</text>
</comment>
<dbReference type="AlphaFoldDB" id="A0A7C9J9U0"/>
<evidence type="ECO:0000256" key="1">
    <source>
        <dbReference type="SAM" id="MobiDB-lite"/>
    </source>
</evidence>
<dbReference type="Proteomes" id="UP000479526">
    <property type="component" value="Unassembled WGS sequence"/>
</dbReference>
<feature type="compositionally biased region" description="Low complexity" evidence="1">
    <location>
        <begin position="27"/>
        <end position="55"/>
    </location>
</feature>
<reference evidence="3 4" key="1">
    <citation type="submission" date="2020-01" db="EMBL/GenBank/DDBJ databases">
        <title>Herbidospora sp. NEAU-GS84 nov., a novel actinomycete isolated from soil.</title>
        <authorList>
            <person name="Han L."/>
        </authorList>
    </citation>
    <scope>NUCLEOTIDE SEQUENCE [LARGE SCALE GENOMIC DNA]</scope>
    <source>
        <strain evidence="3 4">NEAU-GS84</strain>
    </source>
</reference>
<gene>
    <name evidence="3" type="ORF">GT755_19820</name>
</gene>
<organism evidence="3 4">
    <name type="scientific">Herbidospora solisilvae</name>
    <dbReference type="NCBI Taxonomy" id="2696284"/>
    <lineage>
        <taxon>Bacteria</taxon>
        <taxon>Bacillati</taxon>
        <taxon>Actinomycetota</taxon>
        <taxon>Actinomycetes</taxon>
        <taxon>Streptosporangiales</taxon>
        <taxon>Streptosporangiaceae</taxon>
        <taxon>Herbidospora</taxon>
    </lineage>
</organism>
<keyword evidence="4" id="KW-1185">Reference proteome</keyword>
<sequence length="118" mass="12845">MNGKRIARWSAGVLGGSAILLAPVSPAMAAQQAAAGVSTSPASTAQYAASASTMTPTNPSPAKKDPPHKKKDKKKGKWNKHGKKGKWEKHTKKKYKKHDKWDKHGKKKNKTETYVNIV</sequence>
<feature type="chain" id="PRO_5029020434" evidence="2">
    <location>
        <begin position="30"/>
        <end position="118"/>
    </location>
</feature>
<evidence type="ECO:0000313" key="3">
    <source>
        <dbReference type="EMBL" id="NAS23928.1"/>
    </source>
</evidence>
<keyword evidence="2" id="KW-0732">Signal</keyword>
<name>A0A7C9J9U0_9ACTN</name>